<accession>A0AAV6LJV0</accession>
<evidence type="ECO:0000256" key="9">
    <source>
        <dbReference type="SAM" id="Phobius"/>
    </source>
</evidence>
<dbReference type="GO" id="GO:0007005">
    <property type="term" value="P:mitochondrion organization"/>
    <property type="evidence" value="ECO:0007669"/>
    <property type="project" value="InterPro"/>
</dbReference>
<feature type="domain" description="Misato Segment II tubulin-like" evidence="10">
    <location>
        <begin position="217"/>
        <end position="336"/>
    </location>
</feature>
<evidence type="ECO:0000256" key="1">
    <source>
        <dbReference type="ARBA" id="ARBA00004141"/>
    </source>
</evidence>
<gene>
    <name evidence="12" type="ORF">RHGRI_001049</name>
</gene>
<dbReference type="Pfam" id="PF10644">
    <property type="entry name" value="Misat_Tub_SegII"/>
    <property type="match status" value="1"/>
</dbReference>
<comment type="caution">
    <text evidence="12">The sequence shown here is derived from an EMBL/GenBank/DDBJ whole genome shotgun (WGS) entry which is preliminary data.</text>
</comment>
<dbReference type="Proteomes" id="UP000823749">
    <property type="component" value="Chromosome 1"/>
</dbReference>
<dbReference type="Pfam" id="PF04133">
    <property type="entry name" value="Vps55"/>
    <property type="match status" value="1"/>
</dbReference>
<comment type="subcellular location">
    <subcellularLocation>
        <location evidence="1">Membrane</location>
        <topology evidence="1">Multi-pass membrane protein</topology>
    </subcellularLocation>
    <subcellularLocation>
        <location evidence="2">Mitochondrion</location>
    </subcellularLocation>
</comment>
<dbReference type="InterPro" id="IPR029209">
    <property type="entry name" value="DML1/Misato_tubulin"/>
</dbReference>
<evidence type="ECO:0000256" key="2">
    <source>
        <dbReference type="ARBA" id="ARBA00004173"/>
    </source>
</evidence>
<organism evidence="12 13">
    <name type="scientific">Rhododendron griersonianum</name>
    <dbReference type="NCBI Taxonomy" id="479676"/>
    <lineage>
        <taxon>Eukaryota</taxon>
        <taxon>Viridiplantae</taxon>
        <taxon>Streptophyta</taxon>
        <taxon>Embryophyta</taxon>
        <taxon>Tracheophyta</taxon>
        <taxon>Spermatophyta</taxon>
        <taxon>Magnoliopsida</taxon>
        <taxon>eudicotyledons</taxon>
        <taxon>Gunneridae</taxon>
        <taxon>Pentapetalae</taxon>
        <taxon>asterids</taxon>
        <taxon>Ericales</taxon>
        <taxon>Ericaceae</taxon>
        <taxon>Ericoideae</taxon>
        <taxon>Rhodoreae</taxon>
        <taxon>Rhododendron</taxon>
    </lineage>
</organism>
<evidence type="ECO:0000256" key="3">
    <source>
        <dbReference type="ARBA" id="ARBA00005645"/>
    </source>
</evidence>
<keyword evidence="8 9" id="KW-0472">Membrane</keyword>
<sequence length="787" mass="85922">MADIPGYVRACLQTGKLAFLAILVTGGIVLQILVSFIFPELNICTCGCGHLLQEKHYSLVTYVCMTLQACALYDNWWPLLTAIMYVLLPMPLLFFAGSDTSSLFTESSSGWVDACKFLTGASSIGSIAIPAILKHAGVIGWGALGMQMGSYLIFVIAIPLVFCSLLISAFGMLLFPVCSPSILRCNAVSLPPTDHLVNFLIERVPVSYFCFLTANMREIVTIQVGDYANFVGSHFWNFQDELLGMADDPLGDVVFKNQCLNMDVLYRTGETPQGILTYTPRLLSVGLQGSLGSMSSHGTLYNEIPPVSSDVLTWTGNLSTQVSEPRKKNLYLQSLYEEEQEKFPVTGSNKSGRQDSQSDIQDKDLILSLENEVQCWTDFSKVHYHPQSLYELNGLWVDQEQFNNYGIGRDAFSEGMRGEEMNTRLRFFIEECDHIQGIQFVVDDSGGFSGVAAEFMENIADEYSNVPVLLYSVRGPRTNPSIRRQTLSQKLHDAVSFSTLASFCKLIVPVGLPVLGESKASRFLCIDNGKPYHTSAVYASALHSISLPFRMDPLGPADESCYVSGGVDMNGVIQMLAGQARQNIVATLDVAMPVPSLTGKHAELSLLGHLQPLTPETSEDVEDLQAVEAMTIHGAHASGGRRASVSEVKDAVQSAYNRMATRPRFSHLSVASCPLPIPLPFPSIFGNLVGQHGELLGTPNSSNLSRGSLDVHSIPMAARLRSSTAVLPFLENRLGNLHRFGIQQGSSGTELLRSWGFGKEEIEDAGETLSKMVTTLDPHSEVSSDSD</sequence>
<evidence type="ECO:0008006" key="14">
    <source>
        <dbReference type="Google" id="ProtNLM"/>
    </source>
</evidence>
<dbReference type="Gene3D" id="3.40.50.1440">
    <property type="entry name" value="Tubulin/FtsZ, GTPase domain"/>
    <property type="match status" value="1"/>
</dbReference>
<dbReference type="CDD" id="cd06060">
    <property type="entry name" value="misato"/>
    <property type="match status" value="1"/>
</dbReference>
<comment type="similarity">
    <text evidence="3">Belongs to the OB-RGRP/VPS55 family.</text>
</comment>
<dbReference type="PANTHER" id="PTHR13391">
    <property type="entry name" value="MITOCHONDRIAL DISTRIBUTION REGULATOR MISATO"/>
    <property type="match status" value="1"/>
</dbReference>
<feature type="transmembrane region" description="Helical" evidence="9">
    <location>
        <begin position="76"/>
        <end position="97"/>
    </location>
</feature>
<keyword evidence="6 9" id="KW-1133">Transmembrane helix</keyword>
<comment type="similarity">
    <text evidence="4">Belongs to the misato family.</text>
</comment>
<dbReference type="InterPro" id="IPR019605">
    <property type="entry name" value="Misato_II_tubulin-like"/>
</dbReference>
<evidence type="ECO:0000256" key="6">
    <source>
        <dbReference type="ARBA" id="ARBA00022989"/>
    </source>
</evidence>
<feature type="transmembrane region" description="Helical" evidence="9">
    <location>
        <begin position="151"/>
        <end position="175"/>
    </location>
</feature>
<evidence type="ECO:0000259" key="10">
    <source>
        <dbReference type="Pfam" id="PF10644"/>
    </source>
</evidence>
<dbReference type="PANTHER" id="PTHR13391:SF0">
    <property type="entry name" value="PROTEIN MISATO HOMOLOG 1"/>
    <property type="match status" value="1"/>
</dbReference>
<protein>
    <recommendedName>
        <fullName evidence="14">Protein misato homolog 1</fullName>
    </recommendedName>
</protein>
<feature type="domain" description="DML1/Misato tubulin" evidence="11">
    <location>
        <begin position="371"/>
        <end position="550"/>
    </location>
</feature>
<dbReference type="GO" id="GO:0005739">
    <property type="term" value="C:mitochondrion"/>
    <property type="evidence" value="ECO:0007669"/>
    <property type="project" value="UniProtKB-SubCell"/>
</dbReference>
<dbReference type="AlphaFoldDB" id="A0AAV6LJV0"/>
<proteinExistence type="inferred from homology"/>
<keyword evidence="7" id="KW-0496">Mitochondrion</keyword>
<evidence type="ECO:0000259" key="11">
    <source>
        <dbReference type="Pfam" id="PF14881"/>
    </source>
</evidence>
<evidence type="ECO:0000313" key="13">
    <source>
        <dbReference type="Proteomes" id="UP000823749"/>
    </source>
</evidence>
<dbReference type="InterPro" id="IPR036525">
    <property type="entry name" value="Tubulin/FtsZ_GTPase_sf"/>
</dbReference>
<dbReference type="EMBL" id="JACTNZ010000001">
    <property type="protein sequence ID" value="KAG5565036.1"/>
    <property type="molecule type" value="Genomic_DNA"/>
</dbReference>
<dbReference type="InterPro" id="IPR049942">
    <property type="entry name" value="DML1/Misato"/>
</dbReference>
<dbReference type="SUPFAM" id="SSF52490">
    <property type="entry name" value="Tubulin nucleotide-binding domain-like"/>
    <property type="match status" value="1"/>
</dbReference>
<evidence type="ECO:0000256" key="7">
    <source>
        <dbReference type="ARBA" id="ARBA00023128"/>
    </source>
</evidence>
<feature type="transmembrane region" description="Helical" evidence="9">
    <location>
        <begin position="17"/>
        <end position="38"/>
    </location>
</feature>
<name>A0AAV6LJV0_9ERIC</name>
<keyword evidence="13" id="KW-1185">Reference proteome</keyword>
<dbReference type="InterPro" id="IPR007262">
    <property type="entry name" value="Vps55/LEPROT"/>
</dbReference>
<evidence type="ECO:0000256" key="8">
    <source>
        <dbReference type="ARBA" id="ARBA00023136"/>
    </source>
</evidence>
<keyword evidence="5 9" id="KW-0812">Transmembrane</keyword>
<dbReference type="Pfam" id="PF14881">
    <property type="entry name" value="Tubulin_3"/>
    <property type="match status" value="1"/>
</dbReference>
<evidence type="ECO:0000256" key="4">
    <source>
        <dbReference type="ARBA" id="ARBA00008507"/>
    </source>
</evidence>
<evidence type="ECO:0000313" key="12">
    <source>
        <dbReference type="EMBL" id="KAG5565036.1"/>
    </source>
</evidence>
<evidence type="ECO:0000256" key="5">
    <source>
        <dbReference type="ARBA" id="ARBA00022692"/>
    </source>
</evidence>
<feature type="transmembrane region" description="Helical" evidence="9">
    <location>
        <begin position="117"/>
        <end position="144"/>
    </location>
</feature>
<dbReference type="GO" id="GO:0016020">
    <property type="term" value="C:membrane"/>
    <property type="evidence" value="ECO:0007669"/>
    <property type="project" value="UniProtKB-SubCell"/>
</dbReference>
<reference evidence="12" key="1">
    <citation type="submission" date="2020-08" db="EMBL/GenBank/DDBJ databases">
        <title>Plant Genome Project.</title>
        <authorList>
            <person name="Zhang R.-G."/>
        </authorList>
    </citation>
    <scope>NUCLEOTIDE SEQUENCE</scope>
    <source>
        <strain evidence="12">WSP0</strain>
        <tissue evidence="12">Leaf</tissue>
    </source>
</reference>